<dbReference type="Gene3D" id="2.70.40.10">
    <property type="match status" value="1"/>
</dbReference>
<name>A0A6A5C783_NAEFO</name>
<dbReference type="GeneID" id="68119830"/>
<dbReference type="InterPro" id="IPR033704">
    <property type="entry name" value="dUTPase_trimeric"/>
</dbReference>
<keyword evidence="2" id="KW-0546">Nucleotide metabolism</keyword>
<organism evidence="3 4">
    <name type="scientific">Naegleria fowleri</name>
    <name type="common">Brain eating amoeba</name>
    <dbReference type="NCBI Taxonomy" id="5763"/>
    <lineage>
        <taxon>Eukaryota</taxon>
        <taxon>Discoba</taxon>
        <taxon>Heterolobosea</taxon>
        <taxon>Tetramitia</taxon>
        <taxon>Eutetramitia</taxon>
        <taxon>Vahlkampfiidae</taxon>
        <taxon>Naegleria</taxon>
    </lineage>
</organism>
<keyword evidence="1" id="KW-0378">Hydrolase</keyword>
<dbReference type="Pfam" id="PF22769">
    <property type="entry name" value="DCD"/>
    <property type="match status" value="1"/>
</dbReference>
<dbReference type="OrthoDB" id="2304873at2759"/>
<accession>A0A6A5C783</accession>
<dbReference type="GO" id="GO:0006229">
    <property type="term" value="P:dUTP biosynthetic process"/>
    <property type="evidence" value="ECO:0007669"/>
    <property type="project" value="InterPro"/>
</dbReference>
<evidence type="ECO:0000256" key="2">
    <source>
        <dbReference type="ARBA" id="ARBA00023080"/>
    </source>
</evidence>
<dbReference type="GO" id="GO:0008829">
    <property type="term" value="F:dCTP deaminase activity"/>
    <property type="evidence" value="ECO:0007669"/>
    <property type="project" value="InterPro"/>
</dbReference>
<dbReference type="InterPro" id="IPR036157">
    <property type="entry name" value="dUTPase-like_sf"/>
</dbReference>
<dbReference type="PANTHER" id="PTHR42680">
    <property type="entry name" value="DCTP DEAMINASE"/>
    <property type="match status" value="1"/>
</dbReference>
<evidence type="ECO:0000313" key="4">
    <source>
        <dbReference type="Proteomes" id="UP000444721"/>
    </source>
</evidence>
<dbReference type="VEuPathDB" id="AmoebaDB:NfTy_024370"/>
<dbReference type="EMBL" id="VFQX01000015">
    <property type="protein sequence ID" value="KAF0981355.1"/>
    <property type="molecule type" value="Genomic_DNA"/>
</dbReference>
<proteinExistence type="predicted"/>
<dbReference type="RefSeq" id="XP_044566068.1">
    <property type="nucleotide sequence ID" value="XM_044703154.1"/>
</dbReference>
<keyword evidence="4" id="KW-1185">Reference proteome</keyword>
<evidence type="ECO:0000256" key="1">
    <source>
        <dbReference type="ARBA" id="ARBA00022801"/>
    </source>
</evidence>
<dbReference type="SUPFAM" id="SSF51283">
    <property type="entry name" value="dUTPase-like"/>
    <property type="match status" value="1"/>
</dbReference>
<dbReference type="NCBIfam" id="TIGR02274">
    <property type="entry name" value="dCTP_deam"/>
    <property type="match status" value="1"/>
</dbReference>
<dbReference type="VEuPathDB" id="AmoebaDB:FDP41_012615"/>
<dbReference type="AlphaFoldDB" id="A0A6A5C783"/>
<dbReference type="Proteomes" id="UP000444721">
    <property type="component" value="Unassembled WGS sequence"/>
</dbReference>
<protein>
    <submittedName>
        <fullName evidence="3">Uncharacterized protein</fullName>
    </submittedName>
</protein>
<gene>
    <name evidence="3" type="ORF">FDP41_012615</name>
</gene>
<evidence type="ECO:0000313" key="3">
    <source>
        <dbReference type="EMBL" id="KAF0981355.1"/>
    </source>
</evidence>
<dbReference type="InterPro" id="IPR011962">
    <property type="entry name" value="dCTP_deaminase"/>
</dbReference>
<dbReference type="PANTHER" id="PTHR42680:SF3">
    <property type="entry name" value="DCTP DEAMINASE"/>
    <property type="match status" value="1"/>
</dbReference>
<dbReference type="OMA" id="PVESMMW"/>
<sequence>MSVLSRDTILKAIKEKQITVTPFNLSHLGPASYDLTLSDEFRELTVTGDVIPITDDVDYKQYSKAVKIPKGEAYILQPGKTVLGITEEVIALSPGYCGLLEGRSRFARMGLAIHITAGFMQPGINNKQVLEIFNASPNPLALYPGTHVCQFVFLKLEGKAIYTGRFANQSLE</sequence>
<comment type="caution">
    <text evidence="3">The sequence shown here is derived from an EMBL/GenBank/DDBJ whole genome shotgun (WGS) entry which is preliminary data.</text>
</comment>
<dbReference type="CDD" id="cd07557">
    <property type="entry name" value="trimeric_dUTPase"/>
    <property type="match status" value="1"/>
</dbReference>
<reference evidence="3 4" key="1">
    <citation type="journal article" date="2019" name="Sci. Rep.">
        <title>Nanopore sequencing improves the draft genome of the human pathogenic amoeba Naegleria fowleri.</title>
        <authorList>
            <person name="Liechti N."/>
            <person name="Schurch N."/>
            <person name="Bruggmann R."/>
            <person name="Wittwer M."/>
        </authorList>
    </citation>
    <scope>NUCLEOTIDE SEQUENCE [LARGE SCALE GENOMIC DNA]</scope>
    <source>
        <strain evidence="3 4">ATCC 30894</strain>
    </source>
</reference>